<dbReference type="InterPro" id="IPR045030">
    <property type="entry name" value="LYSM1-4"/>
</dbReference>
<feature type="compositionally biased region" description="Acidic residues" evidence="2">
    <location>
        <begin position="293"/>
        <end position="303"/>
    </location>
</feature>
<evidence type="ECO:0000256" key="2">
    <source>
        <dbReference type="SAM" id="MobiDB-lite"/>
    </source>
</evidence>
<dbReference type="InterPro" id="IPR018392">
    <property type="entry name" value="LysM"/>
</dbReference>
<gene>
    <name evidence="4" type="ORF">SPI_06733</name>
</gene>
<dbReference type="CDD" id="cd00118">
    <property type="entry name" value="LysM"/>
    <property type="match status" value="1"/>
</dbReference>
<dbReference type="Proteomes" id="UP000076874">
    <property type="component" value="Unassembled WGS sequence"/>
</dbReference>
<evidence type="ECO:0000313" key="4">
    <source>
        <dbReference type="EMBL" id="OAA57848.1"/>
    </source>
</evidence>
<dbReference type="OrthoDB" id="2107166at2759"/>
<dbReference type="InterPro" id="IPR036779">
    <property type="entry name" value="LysM_dom_sf"/>
</dbReference>
<comment type="caution">
    <text evidence="4">The sequence shown here is derived from an EMBL/GenBank/DDBJ whole genome shotgun (WGS) entry which is preliminary data.</text>
</comment>
<feature type="compositionally biased region" description="Low complexity" evidence="2">
    <location>
        <begin position="94"/>
        <end position="107"/>
    </location>
</feature>
<dbReference type="AlphaFoldDB" id="A0A167QQD3"/>
<evidence type="ECO:0000256" key="1">
    <source>
        <dbReference type="ARBA" id="ARBA00044955"/>
    </source>
</evidence>
<feature type="domain" description="LysM" evidence="3">
    <location>
        <begin position="181"/>
        <end position="225"/>
    </location>
</feature>
<protein>
    <recommendedName>
        <fullName evidence="3">LysM domain-containing protein</fullName>
    </recommendedName>
</protein>
<feature type="compositionally biased region" description="Pro residues" evidence="2">
    <location>
        <begin position="120"/>
        <end position="138"/>
    </location>
</feature>
<dbReference type="Pfam" id="PF01476">
    <property type="entry name" value="LysM"/>
    <property type="match status" value="1"/>
</dbReference>
<dbReference type="EMBL" id="AZHD01000013">
    <property type="protein sequence ID" value="OAA57848.1"/>
    <property type="molecule type" value="Genomic_DNA"/>
</dbReference>
<proteinExistence type="inferred from homology"/>
<feature type="compositionally biased region" description="Low complexity" evidence="2">
    <location>
        <begin position="372"/>
        <end position="381"/>
    </location>
</feature>
<keyword evidence="5" id="KW-1185">Reference proteome</keyword>
<dbReference type="Gene3D" id="3.10.350.10">
    <property type="entry name" value="LysM domain"/>
    <property type="match status" value="1"/>
</dbReference>
<evidence type="ECO:0000313" key="5">
    <source>
        <dbReference type="Proteomes" id="UP000076874"/>
    </source>
</evidence>
<feature type="compositionally biased region" description="Low complexity" evidence="2">
    <location>
        <begin position="333"/>
        <end position="348"/>
    </location>
</feature>
<evidence type="ECO:0000259" key="3">
    <source>
        <dbReference type="PROSITE" id="PS51782"/>
    </source>
</evidence>
<dbReference type="PANTHER" id="PTHR20932">
    <property type="entry name" value="LYSM AND PUTATIVE PEPTIDOGLYCAN-BINDING DOMAIN-CONTAINING PROTEIN"/>
    <property type="match status" value="1"/>
</dbReference>
<dbReference type="PROSITE" id="PS51782">
    <property type="entry name" value="LYSM"/>
    <property type="match status" value="1"/>
</dbReference>
<feature type="region of interest" description="Disordered" evidence="2">
    <location>
        <begin position="286"/>
        <end position="306"/>
    </location>
</feature>
<name>A0A167QQD3_9HYPO</name>
<organism evidence="4 5">
    <name type="scientific">Niveomyces insectorum RCEF 264</name>
    <dbReference type="NCBI Taxonomy" id="1081102"/>
    <lineage>
        <taxon>Eukaryota</taxon>
        <taxon>Fungi</taxon>
        <taxon>Dikarya</taxon>
        <taxon>Ascomycota</taxon>
        <taxon>Pezizomycotina</taxon>
        <taxon>Sordariomycetes</taxon>
        <taxon>Hypocreomycetidae</taxon>
        <taxon>Hypocreales</taxon>
        <taxon>Cordycipitaceae</taxon>
        <taxon>Niveomyces</taxon>
    </lineage>
</organism>
<sequence>MPFPPTAFYCCTCAVPCPAPSLEKPAGAGAGSSMPPSPRQLPCCDRIVCGSCLTTNPRFATYCPYCQIATAPPPPPPIRPFSSNHIFEKAVNASPSSSSSSSSYYSSANRQPSQNLLPPGLKPPPPYRPRTGPPPPPTNADDDDDTAPPPPYSIHGPATAPEDKFENLTANKDKAAAFPLLHYLDHDRDTVASLCLRYGVSADALRRANRLTSNHLLLARRVVQIPAREDRSSASPRPLPISLSPYPVEGAAEARRKAAIRRFMVACKVADYDLAVLYLEQTATTTTGAAGDDGADDADDDDGGPNYDLSAAMAAYTADEAWERAHPLAAAMSKTNKATTATAKHAGAQRQRTLGGGLFAHAAARVRRRQQQRPPQDGAVS</sequence>
<feature type="region of interest" description="Disordered" evidence="2">
    <location>
        <begin position="92"/>
        <end position="162"/>
    </location>
</feature>
<reference evidence="4 5" key="1">
    <citation type="journal article" date="2016" name="Genome Biol. Evol.">
        <title>Divergent and convergent evolution of fungal pathogenicity.</title>
        <authorList>
            <person name="Shang Y."/>
            <person name="Xiao G."/>
            <person name="Zheng P."/>
            <person name="Cen K."/>
            <person name="Zhan S."/>
            <person name="Wang C."/>
        </authorList>
    </citation>
    <scope>NUCLEOTIDE SEQUENCE [LARGE SCALE GENOMIC DNA]</scope>
    <source>
        <strain evidence="4 5">RCEF 264</strain>
    </source>
</reference>
<feature type="region of interest" description="Disordered" evidence="2">
    <location>
        <begin position="333"/>
        <end position="381"/>
    </location>
</feature>
<comment type="similarity">
    <text evidence="1">Belongs to the secreted LysM effector family.</text>
</comment>
<accession>A0A167QQD3</accession>
<dbReference type="PANTHER" id="PTHR20932:SF31">
    <property type="entry name" value="RING-TYPE DOMAIN-CONTAINING PROTEIN"/>
    <property type="match status" value="1"/>
</dbReference>